<dbReference type="PANTHER" id="PTHR46251">
    <property type="entry name" value="RUN DOMAIN-CONTAINING 3 PROTEIN RUNDC3"/>
    <property type="match status" value="1"/>
</dbReference>
<proteinExistence type="inferred from homology"/>
<name>A0AA35SZW9_GEOBA</name>
<comment type="caution">
    <text evidence="6">The sequence shown here is derived from an EMBL/GenBank/DDBJ whole genome shotgun (WGS) entry which is preliminary data.</text>
</comment>
<reference evidence="6" key="1">
    <citation type="submission" date="2023-03" db="EMBL/GenBank/DDBJ databases">
        <authorList>
            <person name="Steffen K."/>
            <person name="Cardenas P."/>
        </authorList>
    </citation>
    <scope>NUCLEOTIDE SEQUENCE</scope>
</reference>
<evidence type="ECO:0000313" key="7">
    <source>
        <dbReference type="Proteomes" id="UP001174909"/>
    </source>
</evidence>
<evidence type="ECO:0000256" key="4">
    <source>
        <dbReference type="SAM" id="MobiDB-lite"/>
    </source>
</evidence>
<sequence length="397" mass="44385">MESRGLSAGERLSQQNLVTQRKNLLGISKMCVKSLVDKAAFEAVGDDCGDLDNFCAAMEHVFTHRIQVRWRVFGSSDSQSFWPLLSRLAPPITVSSVQDMENITSEIGRCRAWIRLMLVQKRLSHFMTSLLSKQDLLQADYLPGAFLVSEELTELAGTVKCLDNIDFNLCLRDRDFDLKERREIDYSLYLLFNQSHSSQVDDFFEEQKLSSNRRVSFPWQPELWAGSGEVVVDGEGGEVGGGGGGAVDTPTHLRELLKTEREQKNYFEELVSVRDKQLARLQLELTSVGEEREKERAELEVVIIELQQQLEQKQSELRALQQSVGSSSTLKPRASTFSKSHSPPPANKSPIGSSNIHNSHQLPPPPPPSSSNSKTGGRPRNSSFSLFSSFLGPRSNT</sequence>
<dbReference type="PROSITE" id="PS50826">
    <property type="entry name" value="RUN"/>
    <property type="match status" value="1"/>
</dbReference>
<feature type="coiled-coil region" evidence="3">
    <location>
        <begin position="278"/>
        <end position="323"/>
    </location>
</feature>
<gene>
    <name evidence="6" type="ORF">GBAR_LOCUS21276</name>
</gene>
<organism evidence="6 7">
    <name type="scientific">Geodia barretti</name>
    <name type="common">Barrett's horny sponge</name>
    <dbReference type="NCBI Taxonomy" id="519541"/>
    <lineage>
        <taxon>Eukaryota</taxon>
        <taxon>Metazoa</taxon>
        <taxon>Porifera</taxon>
        <taxon>Demospongiae</taxon>
        <taxon>Heteroscleromorpha</taxon>
        <taxon>Tetractinellida</taxon>
        <taxon>Astrophorina</taxon>
        <taxon>Geodiidae</taxon>
        <taxon>Geodia</taxon>
    </lineage>
</organism>
<feature type="compositionally biased region" description="Polar residues" evidence="4">
    <location>
        <begin position="350"/>
        <end position="361"/>
    </location>
</feature>
<protein>
    <submittedName>
        <fullName evidence="6">RUN domain-containing protein 3A</fullName>
    </submittedName>
</protein>
<feature type="compositionally biased region" description="Polar residues" evidence="4">
    <location>
        <begin position="323"/>
        <end position="341"/>
    </location>
</feature>
<dbReference type="EMBL" id="CASHTH010002978">
    <property type="protein sequence ID" value="CAI8038146.1"/>
    <property type="molecule type" value="Genomic_DNA"/>
</dbReference>
<feature type="compositionally biased region" description="Low complexity" evidence="4">
    <location>
        <begin position="382"/>
        <end position="391"/>
    </location>
</feature>
<dbReference type="Gene3D" id="1.20.58.900">
    <property type="match status" value="1"/>
</dbReference>
<dbReference type="Proteomes" id="UP001174909">
    <property type="component" value="Unassembled WGS sequence"/>
</dbReference>
<evidence type="ECO:0000256" key="1">
    <source>
        <dbReference type="ARBA" id="ARBA00023054"/>
    </source>
</evidence>
<dbReference type="PANTHER" id="PTHR46251:SF3">
    <property type="entry name" value="RUN DOMAIN-CONTAINING PROTEIN"/>
    <property type="match status" value="1"/>
</dbReference>
<evidence type="ECO:0000256" key="3">
    <source>
        <dbReference type="SAM" id="Coils"/>
    </source>
</evidence>
<accession>A0AA35SZW9</accession>
<feature type="region of interest" description="Disordered" evidence="4">
    <location>
        <begin position="323"/>
        <end position="397"/>
    </location>
</feature>
<dbReference type="InterPro" id="IPR004012">
    <property type="entry name" value="Run_dom"/>
</dbReference>
<dbReference type="SMART" id="SM00593">
    <property type="entry name" value="RUN"/>
    <property type="match status" value="1"/>
</dbReference>
<keyword evidence="7" id="KW-1185">Reference proteome</keyword>
<dbReference type="Pfam" id="PF02759">
    <property type="entry name" value="RUN"/>
    <property type="match status" value="1"/>
</dbReference>
<evidence type="ECO:0000313" key="6">
    <source>
        <dbReference type="EMBL" id="CAI8038146.1"/>
    </source>
</evidence>
<evidence type="ECO:0000256" key="2">
    <source>
        <dbReference type="ARBA" id="ARBA00034727"/>
    </source>
</evidence>
<dbReference type="AlphaFoldDB" id="A0AA35SZW9"/>
<dbReference type="InterPro" id="IPR037213">
    <property type="entry name" value="Run_dom_sf"/>
</dbReference>
<dbReference type="SUPFAM" id="SSF140741">
    <property type="entry name" value="RUN domain-like"/>
    <property type="match status" value="1"/>
</dbReference>
<evidence type="ECO:0000259" key="5">
    <source>
        <dbReference type="PROSITE" id="PS50826"/>
    </source>
</evidence>
<comment type="similarity">
    <text evidence="2">Belongs to the RUNDC3 family.</text>
</comment>
<keyword evidence="1 3" id="KW-0175">Coiled coil</keyword>
<feature type="domain" description="RUN" evidence="5">
    <location>
        <begin position="45"/>
        <end position="174"/>
    </location>
</feature>
<dbReference type="InterPro" id="IPR047340">
    <property type="entry name" value="RUNDC3A_B"/>
</dbReference>